<dbReference type="AlphaFoldDB" id="A0AAD7AIA4"/>
<feature type="compositionally biased region" description="Polar residues" evidence="1">
    <location>
        <begin position="713"/>
        <end position="723"/>
    </location>
</feature>
<dbReference type="PROSITE" id="PS00108">
    <property type="entry name" value="PROTEIN_KINASE_ST"/>
    <property type="match status" value="1"/>
</dbReference>
<proteinExistence type="predicted"/>
<dbReference type="EMBL" id="JARIHO010000006">
    <property type="protein sequence ID" value="KAJ7359516.1"/>
    <property type="molecule type" value="Genomic_DNA"/>
</dbReference>
<keyword evidence="4" id="KW-1185">Reference proteome</keyword>
<evidence type="ECO:0000256" key="1">
    <source>
        <dbReference type="SAM" id="MobiDB-lite"/>
    </source>
</evidence>
<sequence>MAELRSMAEPSSSSVTSTPTVLQAVEKEWIDSLKMPKNFITWVFSLLLQPPQGHIIQIRYMVQQWMRWDVLESLANYHSIVKLLFGYVKEVMNFARLRDSLERTDHALAEEIFQCLSQDLCDLQDQLVAIFRDSESYKSFLACRGDVAQLLLDLLQDLLDSLPESSARPRLSKALERLSRASGLHPTCFPLLTGLVKVGQQIAAGGFGDIWKGLLGGQQVSVKIMRLFRDADIKDALQEFGHEALIWRQLSHPNLLPFFGLYYLENRLCLVSPWMSNGHIIDFLKNPPPDTDRVSLMLDVAMGVKYLHENRIVHGDLKGMNVLVTPSCRACVADFGLASIADAVTLRFTHSTASPKGGTARYQAPELLSTEIPNHFGSDVYAFGSVCYEILTGKAPFFEIPRDITVIIKVLEGLRPSRPDTVPVDDDLWRLLQDCWQATPGDRPNISQIIQRLVSPIGAKSADAVADWDESISSKSRRSLQEWPLLPSITAIERRIFGNDVGDTYTKWFPEARRYPSPPTMPEIPLAKPGWRTITQRSATVRKHAPKRPDTRQPPPPPPPPAPPVRSWATWMPDPNLAPTPPSMKPTLSVPHSASPGLFGPRSPPDDAYSTTLRKSSSSPRIWQPDPNPSPASSVQSWATWSPSPPPSVDPILLGPDSASPGFFGPRSSRDNPHSASPGLFGPQSSRDDPYSATFRKSSSSPGIWQPDPNPSPASSVQSWATWSPSPPPSSQSFLLVPNSASPGLFGPRSPRDVAYSDTLPKSSSPGILVRSELFKVDADDWMTSFVDDQVPTIPPIPLPSAADILLSPLIDNVDMPSTTPPGAPPATVQRKRQHNVAFGDNEDLEEGLAQRGRPRLRKVSSTGETKLQKCEGDEQ</sequence>
<dbReference type="InterPro" id="IPR008271">
    <property type="entry name" value="Ser/Thr_kinase_AS"/>
</dbReference>
<organism evidence="3 4">
    <name type="scientific">Mycena albidolilacea</name>
    <dbReference type="NCBI Taxonomy" id="1033008"/>
    <lineage>
        <taxon>Eukaryota</taxon>
        <taxon>Fungi</taxon>
        <taxon>Dikarya</taxon>
        <taxon>Basidiomycota</taxon>
        <taxon>Agaricomycotina</taxon>
        <taxon>Agaricomycetes</taxon>
        <taxon>Agaricomycetidae</taxon>
        <taxon>Agaricales</taxon>
        <taxon>Marasmiineae</taxon>
        <taxon>Mycenaceae</taxon>
        <taxon>Mycena</taxon>
    </lineage>
</organism>
<keyword evidence="3" id="KW-0808">Transferase</keyword>
<dbReference type="Gene3D" id="1.10.510.10">
    <property type="entry name" value="Transferase(Phosphotransferase) domain 1"/>
    <property type="match status" value="1"/>
</dbReference>
<dbReference type="Proteomes" id="UP001218218">
    <property type="component" value="Unassembled WGS sequence"/>
</dbReference>
<evidence type="ECO:0000313" key="4">
    <source>
        <dbReference type="Proteomes" id="UP001218218"/>
    </source>
</evidence>
<dbReference type="GO" id="GO:0004674">
    <property type="term" value="F:protein serine/threonine kinase activity"/>
    <property type="evidence" value="ECO:0007669"/>
    <property type="project" value="TreeGrafter"/>
</dbReference>
<dbReference type="PANTHER" id="PTHR44329">
    <property type="entry name" value="SERINE/THREONINE-PROTEIN KINASE TNNI3K-RELATED"/>
    <property type="match status" value="1"/>
</dbReference>
<gene>
    <name evidence="3" type="ORF">DFH08DRAFT_1074954</name>
</gene>
<dbReference type="GO" id="GO:0005524">
    <property type="term" value="F:ATP binding"/>
    <property type="evidence" value="ECO:0007669"/>
    <property type="project" value="InterPro"/>
</dbReference>
<dbReference type="InterPro" id="IPR011009">
    <property type="entry name" value="Kinase-like_dom_sf"/>
</dbReference>
<evidence type="ECO:0000259" key="2">
    <source>
        <dbReference type="PROSITE" id="PS50011"/>
    </source>
</evidence>
<dbReference type="SUPFAM" id="SSF56112">
    <property type="entry name" value="Protein kinase-like (PK-like)"/>
    <property type="match status" value="1"/>
</dbReference>
<evidence type="ECO:0000313" key="3">
    <source>
        <dbReference type="EMBL" id="KAJ7359516.1"/>
    </source>
</evidence>
<feature type="domain" description="Protein kinase" evidence="2">
    <location>
        <begin position="196"/>
        <end position="458"/>
    </location>
</feature>
<feature type="compositionally biased region" description="Polar residues" evidence="1">
    <location>
        <begin position="609"/>
        <end position="621"/>
    </location>
</feature>
<name>A0AAD7AIA4_9AGAR</name>
<dbReference type="Pfam" id="PF07714">
    <property type="entry name" value="PK_Tyr_Ser-Thr"/>
    <property type="match status" value="1"/>
</dbReference>
<dbReference type="SMART" id="SM00220">
    <property type="entry name" value="S_TKc"/>
    <property type="match status" value="1"/>
</dbReference>
<protein>
    <submittedName>
        <fullName evidence="3">Kinase-like domain-containing protein</fullName>
    </submittedName>
</protein>
<dbReference type="InterPro" id="IPR051681">
    <property type="entry name" value="Ser/Thr_Kinases-Pseudokinases"/>
</dbReference>
<keyword evidence="3" id="KW-0418">Kinase</keyword>
<feature type="region of interest" description="Disordered" evidence="1">
    <location>
        <begin position="511"/>
        <end position="765"/>
    </location>
</feature>
<reference evidence="3" key="1">
    <citation type="submission" date="2023-03" db="EMBL/GenBank/DDBJ databases">
        <title>Massive genome expansion in bonnet fungi (Mycena s.s.) driven by repeated elements and novel gene families across ecological guilds.</title>
        <authorList>
            <consortium name="Lawrence Berkeley National Laboratory"/>
            <person name="Harder C.B."/>
            <person name="Miyauchi S."/>
            <person name="Viragh M."/>
            <person name="Kuo A."/>
            <person name="Thoen E."/>
            <person name="Andreopoulos B."/>
            <person name="Lu D."/>
            <person name="Skrede I."/>
            <person name="Drula E."/>
            <person name="Henrissat B."/>
            <person name="Morin E."/>
            <person name="Kohler A."/>
            <person name="Barry K."/>
            <person name="LaButti K."/>
            <person name="Morin E."/>
            <person name="Salamov A."/>
            <person name="Lipzen A."/>
            <person name="Mereny Z."/>
            <person name="Hegedus B."/>
            <person name="Baldrian P."/>
            <person name="Stursova M."/>
            <person name="Weitz H."/>
            <person name="Taylor A."/>
            <person name="Grigoriev I.V."/>
            <person name="Nagy L.G."/>
            <person name="Martin F."/>
            <person name="Kauserud H."/>
        </authorList>
    </citation>
    <scope>NUCLEOTIDE SEQUENCE</scope>
    <source>
        <strain evidence="3">CBHHK002</strain>
    </source>
</reference>
<accession>A0AAD7AIA4</accession>
<feature type="region of interest" description="Disordered" evidence="1">
    <location>
        <begin position="813"/>
        <end position="832"/>
    </location>
</feature>
<feature type="compositionally biased region" description="Polar residues" evidence="1">
    <location>
        <begin position="631"/>
        <end position="641"/>
    </location>
</feature>
<feature type="compositionally biased region" description="Basic and acidic residues" evidence="1">
    <location>
        <begin position="867"/>
        <end position="876"/>
    </location>
</feature>
<dbReference type="InterPro" id="IPR000719">
    <property type="entry name" value="Prot_kinase_dom"/>
</dbReference>
<feature type="region of interest" description="Disordered" evidence="1">
    <location>
        <begin position="838"/>
        <end position="876"/>
    </location>
</feature>
<dbReference type="InterPro" id="IPR001245">
    <property type="entry name" value="Ser-Thr/Tyr_kinase_cat_dom"/>
</dbReference>
<comment type="caution">
    <text evidence="3">The sequence shown here is derived from an EMBL/GenBank/DDBJ whole genome shotgun (WGS) entry which is preliminary data.</text>
</comment>
<dbReference type="PROSITE" id="PS50011">
    <property type="entry name" value="PROTEIN_KINASE_DOM"/>
    <property type="match status" value="1"/>
</dbReference>
<feature type="compositionally biased region" description="Pro residues" evidence="1">
    <location>
        <begin position="552"/>
        <end position="564"/>
    </location>
</feature>
<dbReference type="PRINTS" id="PR00109">
    <property type="entry name" value="TYRKINASE"/>
</dbReference>